<gene>
    <name evidence="2" type="ORF">PGLA1383_LOCUS34795</name>
</gene>
<evidence type="ECO:0000313" key="3">
    <source>
        <dbReference type="Proteomes" id="UP000654075"/>
    </source>
</evidence>
<dbReference type="InterPro" id="IPR036770">
    <property type="entry name" value="Ankyrin_rpt-contain_sf"/>
</dbReference>
<dbReference type="PANTHER" id="PTHR24184">
    <property type="entry name" value="SI:CH211-189E2.2"/>
    <property type="match status" value="1"/>
</dbReference>
<dbReference type="SMART" id="SM00248">
    <property type="entry name" value="ANK"/>
    <property type="match status" value="3"/>
</dbReference>
<dbReference type="Proteomes" id="UP000654075">
    <property type="component" value="Unassembled WGS sequence"/>
</dbReference>
<dbReference type="AlphaFoldDB" id="A0A813FUC0"/>
<proteinExistence type="predicted"/>
<reference evidence="2" key="1">
    <citation type="submission" date="2021-02" db="EMBL/GenBank/DDBJ databases">
        <authorList>
            <person name="Dougan E. K."/>
            <person name="Rhodes N."/>
            <person name="Thang M."/>
            <person name="Chan C."/>
        </authorList>
    </citation>
    <scope>NUCLEOTIDE SEQUENCE</scope>
</reference>
<dbReference type="PROSITE" id="PS50088">
    <property type="entry name" value="ANK_REPEAT"/>
    <property type="match status" value="2"/>
</dbReference>
<dbReference type="Pfam" id="PF12796">
    <property type="entry name" value="Ank_2"/>
    <property type="match status" value="2"/>
</dbReference>
<dbReference type="SUPFAM" id="SSF48403">
    <property type="entry name" value="Ankyrin repeat"/>
    <property type="match status" value="1"/>
</dbReference>
<dbReference type="EMBL" id="CAJNNV010026066">
    <property type="protein sequence ID" value="CAE8617132.1"/>
    <property type="molecule type" value="Genomic_DNA"/>
</dbReference>
<comment type="caution">
    <text evidence="2">The sequence shown here is derived from an EMBL/GenBank/DDBJ whole genome shotgun (WGS) entry which is preliminary data.</text>
</comment>
<feature type="repeat" description="ANK" evidence="1">
    <location>
        <begin position="162"/>
        <end position="189"/>
    </location>
</feature>
<evidence type="ECO:0000313" key="2">
    <source>
        <dbReference type="EMBL" id="CAE8617132.1"/>
    </source>
</evidence>
<evidence type="ECO:0000256" key="1">
    <source>
        <dbReference type="PROSITE-ProRule" id="PRU00023"/>
    </source>
</evidence>
<name>A0A813FUC0_POLGL</name>
<dbReference type="Gene3D" id="1.25.40.20">
    <property type="entry name" value="Ankyrin repeat-containing domain"/>
    <property type="match status" value="3"/>
</dbReference>
<keyword evidence="3" id="KW-1185">Reference proteome</keyword>
<dbReference type="PANTHER" id="PTHR24184:SF11">
    <property type="entry name" value="ANKYRIN REPEAT AND SOCS BOX CONTAINING 3"/>
    <property type="match status" value="1"/>
</dbReference>
<organism evidence="2 3">
    <name type="scientific">Polarella glacialis</name>
    <name type="common">Dinoflagellate</name>
    <dbReference type="NCBI Taxonomy" id="89957"/>
    <lineage>
        <taxon>Eukaryota</taxon>
        <taxon>Sar</taxon>
        <taxon>Alveolata</taxon>
        <taxon>Dinophyceae</taxon>
        <taxon>Suessiales</taxon>
        <taxon>Suessiaceae</taxon>
        <taxon>Polarella</taxon>
    </lineage>
</organism>
<dbReference type="PROSITE" id="PS50297">
    <property type="entry name" value="ANK_REP_REGION"/>
    <property type="match status" value="2"/>
</dbReference>
<sequence length="297" mass="31445">MEDREDLFAKDTARHADYILSCAAADAGSNDPLIRSICSLPVNGAHGDGPITFCTESSLGLGGDFDEYFEAASETKHGMLIVNPSQNYYREAACVQHSGKIPRNLIHVYHSRQGRIVPQVDWGSECKPFESAVMDAARNGNAAEVVALCNADSNAVHSKDDAGTTALILAASNGHAEVVRILIAARADVLCQVNSGYTAIHAAAQGCRISEGVCRAERGHYEAAEALLEANADLKLTSQAGFTPLHFAATSGNADLVQLLLQARAAVRSRTSKGKTALKLASARDDAEVVQVLRDAA</sequence>
<feature type="repeat" description="ANK" evidence="1">
    <location>
        <begin position="240"/>
        <end position="272"/>
    </location>
</feature>
<accession>A0A813FUC0</accession>
<dbReference type="OrthoDB" id="539213at2759"/>
<dbReference type="InterPro" id="IPR002110">
    <property type="entry name" value="Ankyrin_rpt"/>
</dbReference>
<protein>
    <submittedName>
        <fullName evidence="2">Uncharacterized protein</fullName>
    </submittedName>
</protein>
<keyword evidence="1" id="KW-0040">ANK repeat</keyword>